<accession>S0DGS8</accession>
<sequence>MGWAMMILIGIGAAGLLLAFGARRGMWSTIGAALMIGAIGYAVQGSPMVPGHPVKADAQGIEVDPGIVDLRGAIFGRYGDDAIYLTASDGLQRAGETQAAANLLLGAIHHSGGDPALWTELGAVIQAHDGSYVSPAALLAFRHAAKLAPKNPGPPLFEGLAYVRAGDFAKARPLWAEALALAPPGADYRPQLAVRLDLLDRYLAVMGPANQ</sequence>
<dbReference type="InterPro" id="IPR011990">
    <property type="entry name" value="TPR-like_helical_dom_sf"/>
</dbReference>
<dbReference type="EMBL" id="HF548334">
    <property type="protein sequence ID" value="CCO21916.1"/>
    <property type="molecule type" value="Genomic_DNA"/>
</dbReference>
<protein>
    <submittedName>
        <fullName evidence="1">Putative cytochrome c-type biogenesis protein</fullName>
    </submittedName>
</protein>
<dbReference type="SUPFAM" id="SSF48452">
    <property type="entry name" value="TPR-like"/>
    <property type="match status" value="1"/>
</dbReference>
<reference evidence="1" key="2">
    <citation type="journal article" date="2013" name="Biotechnol. Biofuels">
        <title>Mining for hemicellulases in the fungus-growing termite Pseudacanthotermes militaris using functional metagenomics.</title>
        <authorList>
            <person name="Bastien G."/>
            <person name="Arnal G."/>
            <person name="Bozonnet S."/>
            <person name="Laguerre S."/>
            <person name="Ferreira F."/>
            <person name="Faure R."/>
            <person name="Henrissat B."/>
            <person name="Lefevre F."/>
            <person name="Robe P."/>
            <person name="Bouchez O."/>
            <person name="Noirot C."/>
            <person name="Dumon C."/>
            <person name="O'Donohue M."/>
        </authorList>
    </citation>
    <scope>NUCLEOTIDE SEQUENCE</scope>
</reference>
<organism evidence="1">
    <name type="scientific">termite gut metagenome</name>
    <dbReference type="NCBI Taxonomy" id="433724"/>
    <lineage>
        <taxon>unclassified sequences</taxon>
        <taxon>metagenomes</taxon>
        <taxon>organismal metagenomes</taxon>
    </lineage>
</organism>
<evidence type="ECO:0000313" key="1">
    <source>
        <dbReference type="EMBL" id="CCO21916.1"/>
    </source>
</evidence>
<name>S0DGS8_9ZZZZ</name>
<dbReference type="Gene3D" id="1.25.40.10">
    <property type="entry name" value="Tetratricopeptide repeat domain"/>
    <property type="match status" value="1"/>
</dbReference>
<proteinExistence type="predicted"/>
<gene>
    <name evidence="1" type="ORF">BN138_1104</name>
</gene>
<reference evidence="1" key="1">
    <citation type="submission" date="2012-10" db="EMBL/GenBank/DDBJ databases">
        <authorList>
            <person name="Sandrine L."/>
        </authorList>
    </citation>
    <scope>NUCLEOTIDE SEQUENCE</scope>
</reference>
<dbReference type="AlphaFoldDB" id="S0DGS8"/>